<evidence type="ECO:0000256" key="3">
    <source>
        <dbReference type="ARBA" id="ARBA00022490"/>
    </source>
</evidence>
<comment type="caution">
    <text evidence="5">The sequence shown here is derived from an EMBL/GenBank/DDBJ whole genome shotgun (WGS) entry which is preliminary data.</text>
</comment>
<dbReference type="InterPro" id="IPR025734">
    <property type="entry name" value="EspG"/>
</dbReference>
<keyword evidence="3" id="KW-0963">Cytoplasm</keyword>
<dbReference type="EMBL" id="BAAAZN010000013">
    <property type="protein sequence ID" value="GAA3565327.1"/>
    <property type="molecule type" value="Genomic_DNA"/>
</dbReference>
<comment type="similarity">
    <text evidence="2">Belongs to the EspG family.</text>
</comment>
<reference evidence="6" key="1">
    <citation type="journal article" date="2019" name="Int. J. Syst. Evol. Microbiol.">
        <title>The Global Catalogue of Microorganisms (GCM) 10K type strain sequencing project: providing services to taxonomists for standard genome sequencing and annotation.</title>
        <authorList>
            <consortium name="The Broad Institute Genomics Platform"/>
            <consortium name="The Broad Institute Genome Sequencing Center for Infectious Disease"/>
            <person name="Wu L."/>
            <person name="Ma J."/>
        </authorList>
    </citation>
    <scope>NUCLEOTIDE SEQUENCE [LARGE SCALE GENOMIC DNA]</scope>
    <source>
        <strain evidence="6">JCM 16898</strain>
    </source>
</reference>
<proteinExistence type="inferred from homology"/>
<comment type="subcellular location">
    <subcellularLocation>
        <location evidence="1">Cytoplasm</location>
    </subcellularLocation>
</comment>
<accession>A0ABP6XE24</accession>
<dbReference type="Proteomes" id="UP001500689">
    <property type="component" value="Unassembled WGS sequence"/>
</dbReference>
<evidence type="ECO:0000256" key="4">
    <source>
        <dbReference type="ARBA" id="ARBA00023186"/>
    </source>
</evidence>
<dbReference type="Pfam" id="PF14011">
    <property type="entry name" value="ESX-1_EspG"/>
    <property type="match status" value="1"/>
</dbReference>
<evidence type="ECO:0000256" key="1">
    <source>
        <dbReference type="ARBA" id="ARBA00004496"/>
    </source>
</evidence>
<name>A0ABP6XE24_9PSEU</name>
<organism evidence="5 6">
    <name type="scientific">Amycolatopsis ultiminotia</name>
    <dbReference type="NCBI Taxonomy" id="543629"/>
    <lineage>
        <taxon>Bacteria</taxon>
        <taxon>Bacillati</taxon>
        <taxon>Actinomycetota</taxon>
        <taxon>Actinomycetes</taxon>
        <taxon>Pseudonocardiales</taxon>
        <taxon>Pseudonocardiaceae</taxon>
        <taxon>Amycolatopsis</taxon>
    </lineage>
</organism>
<keyword evidence="4" id="KW-0143">Chaperone</keyword>
<evidence type="ECO:0000256" key="2">
    <source>
        <dbReference type="ARBA" id="ARBA00006411"/>
    </source>
</evidence>
<protein>
    <submittedName>
        <fullName evidence="5">ESX secretion-associated protein EspG</fullName>
    </submittedName>
</protein>
<keyword evidence="6" id="KW-1185">Reference proteome</keyword>
<evidence type="ECO:0000313" key="6">
    <source>
        <dbReference type="Proteomes" id="UP001500689"/>
    </source>
</evidence>
<sequence length="282" mass="30144">MADRFEFVLDVVESLVIGQATGGDIRQYPLRIGTVPADPVRFVRVATQVYREVEDRRLSVHGELHPGVRTAFGLLAKPRVSVAVSGVDGLGADIAVLALSDGRQALGITQDPRTDDLLFSLFADEDLVEVVTGVLPPARAATTGAHTVHRQASRSMSAMTARRLAEAAEDEEETDAFGMLEVSGQIKPRRPDPRVSRTPGGVEVLERVLAQPRLGGGHVTVTGWGRRGERLAADPLSWLDTADGRYLVKTSGAESGELSADYLPAGRSDVAKAVQQAISAVY</sequence>
<gene>
    <name evidence="5" type="ORF">GCM10022222_56340</name>
</gene>
<evidence type="ECO:0000313" key="5">
    <source>
        <dbReference type="EMBL" id="GAA3565327.1"/>
    </source>
</evidence>
<dbReference type="RefSeq" id="WP_344865105.1">
    <property type="nucleotide sequence ID" value="NZ_BAAAZN010000013.1"/>
</dbReference>